<dbReference type="InterPro" id="IPR016186">
    <property type="entry name" value="C-type_lectin-like/link_sf"/>
</dbReference>
<evidence type="ECO:0000313" key="3">
    <source>
        <dbReference type="EnsemblMetazoa" id="XP_038047075.1"/>
    </source>
</evidence>
<sequence>MACKVYLKILNTAAFILFVVGVSGLCPRDWFEHGTSCYMTDSVIRNWDDGAAYCDRLGGELLVIETWEENKFIQGIVKNQNKRFTWLGCSDRDSEGQWLCYKDSASSLPFENWSTKEPNNRGGDDDCMSFYMENGKWSDSKCYSDKVYTVCETTSTQGKGEGVIIPSSSAAPVSCYTFGSDGRLQV</sequence>
<dbReference type="InterPro" id="IPR001304">
    <property type="entry name" value="C-type_lectin-like"/>
</dbReference>
<dbReference type="Pfam" id="PF00059">
    <property type="entry name" value="Lectin_C"/>
    <property type="match status" value="1"/>
</dbReference>
<dbReference type="PROSITE" id="PS00615">
    <property type="entry name" value="C_TYPE_LECTIN_1"/>
    <property type="match status" value="1"/>
</dbReference>
<reference evidence="3" key="1">
    <citation type="submission" date="2022-11" db="UniProtKB">
        <authorList>
            <consortium name="EnsemblMetazoa"/>
        </authorList>
    </citation>
    <scope>IDENTIFICATION</scope>
</reference>
<dbReference type="GeneID" id="119721193"/>
<keyword evidence="4" id="KW-1185">Reference proteome</keyword>
<dbReference type="SMART" id="SM00034">
    <property type="entry name" value="CLECT"/>
    <property type="match status" value="1"/>
</dbReference>
<dbReference type="Gene3D" id="3.10.100.10">
    <property type="entry name" value="Mannose-Binding Protein A, subunit A"/>
    <property type="match status" value="1"/>
</dbReference>
<feature type="domain" description="C-type lectin" evidence="2">
    <location>
        <begin position="33"/>
        <end position="142"/>
    </location>
</feature>
<accession>A0A913Z8A2</accession>
<dbReference type="InterPro" id="IPR050111">
    <property type="entry name" value="C-type_lectin/snaclec_domain"/>
</dbReference>
<evidence type="ECO:0000256" key="1">
    <source>
        <dbReference type="ARBA" id="ARBA00023157"/>
    </source>
</evidence>
<proteinExistence type="predicted"/>
<dbReference type="OMA" id="IETWEEN"/>
<evidence type="ECO:0000313" key="4">
    <source>
        <dbReference type="Proteomes" id="UP000887568"/>
    </source>
</evidence>
<organism evidence="3 4">
    <name type="scientific">Patiria miniata</name>
    <name type="common">Bat star</name>
    <name type="synonym">Asterina miniata</name>
    <dbReference type="NCBI Taxonomy" id="46514"/>
    <lineage>
        <taxon>Eukaryota</taxon>
        <taxon>Metazoa</taxon>
        <taxon>Echinodermata</taxon>
        <taxon>Eleutherozoa</taxon>
        <taxon>Asterozoa</taxon>
        <taxon>Asteroidea</taxon>
        <taxon>Valvatacea</taxon>
        <taxon>Valvatida</taxon>
        <taxon>Asterinidae</taxon>
        <taxon>Patiria</taxon>
    </lineage>
</organism>
<name>A0A913Z8A2_PATMI</name>
<dbReference type="InterPro" id="IPR016187">
    <property type="entry name" value="CTDL_fold"/>
</dbReference>
<protein>
    <recommendedName>
        <fullName evidence="2">C-type lectin domain-containing protein</fullName>
    </recommendedName>
</protein>
<dbReference type="PANTHER" id="PTHR22803">
    <property type="entry name" value="MANNOSE, PHOSPHOLIPASE, LECTIN RECEPTOR RELATED"/>
    <property type="match status" value="1"/>
</dbReference>
<evidence type="ECO:0000259" key="2">
    <source>
        <dbReference type="PROSITE" id="PS50041"/>
    </source>
</evidence>
<dbReference type="RefSeq" id="XP_038047075.1">
    <property type="nucleotide sequence ID" value="XM_038191147.1"/>
</dbReference>
<keyword evidence="1" id="KW-1015">Disulfide bond</keyword>
<dbReference type="InterPro" id="IPR018378">
    <property type="entry name" value="C-type_lectin_CS"/>
</dbReference>
<dbReference type="AlphaFoldDB" id="A0A913Z8A2"/>
<dbReference type="OrthoDB" id="6337382at2759"/>
<dbReference type="Proteomes" id="UP000887568">
    <property type="component" value="Unplaced"/>
</dbReference>
<dbReference type="PROSITE" id="PS50041">
    <property type="entry name" value="C_TYPE_LECTIN_2"/>
    <property type="match status" value="1"/>
</dbReference>
<dbReference type="EnsemblMetazoa" id="XM_038191147.1">
    <property type="protein sequence ID" value="XP_038047075.1"/>
    <property type="gene ID" value="LOC119721193"/>
</dbReference>
<dbReference type="SUPFAM" id="SSF56436">
    <property type="entry name" value="C-type lectin-like"/>
    <property type="match status" value="1"/>
</dbReference>